<name>A0AAD2FU75_9STRA</name>
<feature type="compositionally biased region" description="Polar residues" evidence="1">
    <location>
        <begin position="831"/>
        <end position="843"/>
    </location>
</feature>
<feature type="region of interest" description="Disordered" evidence="1">
    <location>
        <begin position="1177"/>
        <end position="1210"/>
    </location>
</feature>
<sequence length="1271" mass="141936">MISNDKDDALILENGWSLSERAHETGPLHDEATPTSDVGSMAMDEVRESVAQDMLGSGTSFSSPLEWKAGDAVKVPLVYCDFTASHRPLKSIEKYVENTCMPFYGNTHTNTSITGSQSTAFCSEARQIIAEACGAKITGKASQDVVLFAGNGTTSAIQLLTDCLGLKLYKATDEKPLIILGPFEHHSNMLPWRELGFDIETVNLHDGNVDLQHLEQILIQEAYRSVKIGSFSAVSNLTGTIADDLAITALLHKHGALSVWDYATGASYINMNMNPTHPDYPDPSLLAKDAIVFSGHKILGGVGTPVSLLFVPMLRTQGLHPRRCRDRKVSLASLHKFPLQKKAVILFETIASIFNSCWKILKVIVFKGATTILIIFCFFCCKGVLVVKKRLVSQLNPPAMSGGGTVFYVTKHSHRFLSNRVERYEGGTPNVVGIWRLGLAWQFKQRLKKMFPAGQTLEEYEIKRANTIQDRLKEIPNLMLLDGHFDSRKVPVFSFLIKCGNRFLHYNYVCALLNDLFGIQSRGGCQCAGPYAQMLLGMLEHNQAVQHWLVHAKDESLRPGVTRFSLPSLGTSPEQQEYVLNAIAWVAKHGWKFMHVYCCNQRTGEWRHKSRPGAPLGKKERRWLSHYDPFRSKQADNGDGAAPNYEKALENANILLQMVLKDHSSLSQTLKMTEEIEEKSLRWYVYPKEVAAFVQEGAEDVPGTFDRNLLVGAMRPISWFGSETPENMSQQQKQAESARRCRFKDGEHIGDAPLHEIIEGYEDGELSELCQIYNPNADAWELLQHFMKSQSQLAPSLSSWTGDKAPTSDHKEDGSNDSLDTNEKAADDSTADCTSGTGSSTADTMHADEFTTAKDASQTMESTPSIFAELEDLPVVEKREKKKPSRDSATWGQGVKMSLQPQISLEERTSDATRRKGSKHVKPPAKLMRLVTQGLIQWDMLQEGDRLLLGLSGGKDSLSLLHILLEFKKKLPINFDIEVCTIDPMTPSFDPSPLISYVESLGLKYHYIRDEIVERAMKSGKDGEVVKSLCAYCARMKRGNLYSCARRNNCNKLVLAQHLDDLAESFMMSVMHNGFLRTMKANYKINAGDLSVIRPLVYVRESLMTEFAKSANLPIINENCPACFEEPKERARIKKMLSREEALYPRFFDNIKRSMMPLMHDDATAILRSYTEEALAKSRKVDKKKGGKNQPSKETTASTKESTADPKKAMRLQDCSDQELIRELARRRAEQFRLAGASPGNKREGLPVDPTGQVCTLNGGDGSIPCRELME</sequence>
<feature type="region of interest" description="Disordered" evidence="1">
    <location>
        <begin position="796"/>
        <end position="845"/>
    </location>
</feature>
<dbReference type="SUPFAM" id="SSF52402">
    <property type="entry name" value="Adenine nucleotide alpha hydrolases-like"/>
    <property type="match status" value="1"/>
</dbReference>
<evidence type="ECO:0000313" key="4">
    <source>
        <dbReference type="EMBL" id="CAJ1953446.1"/>
    </source>
</evidence>
<dbReference type="EMBL" id="CAKOGP040001825">
    <property type="protein sequence ID" value="CAJ1953446.1"/>
    <property type="molecule type" value="Genomic_DNA"/>
</dbReference>
<dbReference type="CDD" id="cd24138">
    <property type="entry name" value="TtcA-like"/>
    <property type="match status" value="1"/>
</dbReference>
<dbReference type="PANTHER" id="PTHR43686">
    <property type="entry name" value="SULFURTRANSFERASE-RELATED"/>
    <property type="match status" value="1"/>
</dbReference>
<feature type="domain" description="Aminotransferase class V" evidence="2">
    <location>
        <begin position="79"/>
        <end position="306"/>
    </location>
</feature>
<feature type="compositionally biased region" description="Basic and acidic residues" evidence="1">
    <location>
        <begin position="905"/>
        <end position="914"/>
    </location>
</feature>
<feature type="region of interest" description="Disordered" evidence="1">
    <location>
        <begin position="867"/>
        <end position="921"/>
    </location>
</feature>
<dbReference type="Gene3D" id="3.40.640.10">
    <property type="entry name" value="Type I PLP-dependent aspartate aminotransferase-like (Major domain)"/>
    <property type="match status" value="2"/>
</dbReference>
<gene>
    <name evidence="4" type="ORF">CYCCA115_LOCUS14046</name>
</gene>
<protein>
    <recommendedName>
        <fullName evidence="6">Cysteine desulfurase</fullName>
    </recommendedName>
</protein>
<feature type="compositionally biased region" description="Low complexity" evidence="1">
    <location>
        <begin position="1192"/>
        <end position="1201"/>
    </location>
</feature>
<dbReference type="InterPro" id="IPR015421">
    <property type="entry name" value="PyrdxlP-dep_Trfase_major"/>
</dbReference>
<evidence type="ECO:0000313" key="5">
    <source>
        <dbReference type="Proteomes" id="UP001295423"/>
    </source>
</evidence>
<dbReference type="InterPro" id="IPR014729">
    <property type="entry name" value="Rossmann-like_a/b/a_fold"/>
</dbReference>
<feature type="domain" description="tRNA(Ile)-lysidine/2-thiocytidine synthase N-terminal" evidence="3">
    <location>
        <begin position="947"/>
        <end position="1116"/>
    </location>
</feature>
<evidence type="ECO:0000259" key="3">
    <source>
        <dbReference type="Pfam" id="PF01171"/>
    </source>
</evidence>
<proteinExistence type="predicted"/>
<dbReference type="SUPFAM" id="SSF53383">
    <property type="entry name" value="PLP-dependent transferases"/>
    <property type="match status" value="2"/>
</dbReference>
<accession>A0AAD2FU75</accession>
<dbReference type="Gene3D" id="3.40.50.620">
    <property type="entry name" value="HUPs"/>
    <property type="match status" value="1"/>
</dbReference>
<dbReference type="InterPro" id="IPR011063">
    <property type="entry name" value="TilS/TtcA_N"/>
</dbReference>
<dbReference type="InterPro" id="IPR015422">
    <property type="entry name" value="PyrdxlP-dep_Trfase_small"/>
</dbReference>
<feature type="domain" description="Aminotransferase class V" evidence="2">
    <location>
        <begin position="383"/>
        <end position="535"/>
    </location>
</feature>
<evidence type="ECO:0000259" key="2">
    <source>
        <dbReference type="Pfam" id="PF00266"/>
    </source>
</evidence>
<evidence type="ECO:0008006" key="6">
    <source>
        <dbReference type="Google" id="ProtNLM"/>
    </source>
</evidence>
<keyword evidence="5" id="KW-1185">Reference proteome</keyword>
<dbReference type="PANTHER" id="PTHR43686:SF1">
    <property type="entry name" value="AMINOTRAN_5 DOMAIN-CONTAINING PROTEIN"/>
    <property type="match status" value="1"/>
</dbReference>
<dbReference type="AlphaFoldDB" id="A0AAD2FU75"/>
<comment type="caution">
    <text evidence="4">The sequence shown here is derived from an EMBL/GenBank/DDBJ whole genome shotgun (WGS) entry which is preliminary data.</text>
</comment>
<dbReference type="Gene3D" id="3.90.1150.10">
    <property type="entry name" value="Aspartate Aminotransferase, domain 1"/>
    <property type="match status" value="1"/>
</dbReference>
<dbReference type="InterPro" id="IPR015424">
    <property type="entry name" value="PyrdxlP-dep_Trfase"/>
</dbReference>
<dbReference type="Pfam" id="PF01171">
    <property type="entry name" value="ATP_bind_3"/>
    <property type="match status" value="1"/>
</dbReference>
<dbReference type="Proteomes" id="UP001295423">
    <property type="component" value="Unassembled WGS sequence"/>
</dbReference>
<dbReference type="InterPro" id="IPR000192">
    <property type="entry name" value="Aminotrans_V_dom"/>
</dbReference>
<evidence type="ECO:0000256" key="1">
    <source>
        <dbReference type="SAM" id="MobiDB-lite"/>
    </source>
</evidence>
<dbReference type="Pfam" id="PF00266">
    <property type="entry name" value="Aminotran_5"/>
    <property type="match status" value="2"/>
</dbReference>
<organism evidence="4 5">
    <name type="scientific">Cylindrotheca closterium</name>
    <dbReference type="NCBI Taxonomy" id="2856"/>
    <lineage>
        <taxon>Eukaryota</taxon>
        <taxon>Sar</taxon>
        <taxon>Stramenopiles</taxon>
        <taxon>Ochrophyta</taxon>
        <taxon>Bacillariophyta</taxon>
        <taxon>Bacillariophyceae</taxon>
        <taxon>Bacillariophycidae</taxon>
        <taxon>Bacillariales</taxon>
        <taxon>Bacillariaceae</taxon>
        <taxon>Cylindrotheca</taxon>
    </lineage>
</organism>
<reference evidence="4" key="1">
    <citation type="submission" date="2023-08" db="EMBL/GenBank/DDBJ databases">
        <authorList>
            <person name="Audoor S."/>
            <person name="Bilcke G."/>
        </authorList>
    </citation>
    <scope>NUCLEOTIDE SEQUENCE</scope>
</reference>
<feature type="compositionally biased region" description="Basic residues" evidence="1">
    <location>
        <begin position="1177"/>
        <end position="1187"/>
    </location>
</feature>